<evidence type="ECO:0000313" key="1">
    <source>
        <dbReference type="EMBL" id="KIJ04498.1"/>
    </source>
</evidence>
<reference evidence="1 2" key="1">
    <citation type="submission" date="2014-06" db="EMBL/GenBank/DDBJ databases">
        <authorList>
            <consortium name="DOE Joint Genome Institute"/>
            <person name="Kuo A."/>
            <person name="Kohler A."/>
            <person name="Nagy L.G."/>
            <person name="Floudas D."/>
            <person name="Copeland A."/>
            <person name="Barry K.W."/>
            <person name="Cichocki N."/>
            <person name="Veneault-Fourrey C."/>
            <person name="LaButti K."/>
            <person name="Lindquist E.A."/>
            <person name="Lipzen A."/>
            <person name="Lundell T."/>
            <person name="Morin E."/>
            <person name="Murat C."/>
            <person name="Sun H."/>
            <person name="Tunlid A."/>
            <person name="Henrissat B."/>
            <person name="Grigoriev I.V."/>
            <person name="Hibbett D.S."/>
            <person name="Martin F."/>
            <person name="Nordberg H.P."/>
            <person name="Cantor M.N."/>
            <person name="Hua S.X."/>
        </authorList>
    </citation>
    <scope>NUCLEOTIDE SEQUENCE [LARGE SCALE GENOMIC DNA]</scope>
    <source>
        <strain evidence="1 2">ATCC 200175</strain>
    </source>
</reference>
<protein>
    <submittedName>
        <fullName evidence="1">Uncharacterized protein</fullName>
    </submittedName>
</protein>
<keyword evidence="2" id="KW-1185">Reference proteome</keyword>
<dbReference type="OrthoDB" id="2953545at2759"/>
<feature type="non-terminal residue" evidence="1">
    <location>
        <position position="85"/>
    </location>
</feature>
<evidence type="ECO:0000313" key="2">
    <source>
        <dbReference type="Proteomes" id="UP000053647"/>
    </source>
</evidence>
<sequence length="85" mass="9081">HMGIHVLHAARGIIEDVPNPIIDLNPCGYCGGPSTGDCEPTIKEMAKGLTCTINCPRKETLQYGTATKGSNTNPCRNVPVICRLC</sequence>
<name>A0A0C9SZE6_PAXIN</name>
<accession>A0A0C9SZE6</accession>
<dbReference type="HOGENOM" id="CLU_165644_1_0_1"/>
<proteinExistence type="predicted"/>
<reference evidence="2" key="2">
    <citation type="submission" date="2015-01" db="EMBL/GenBank/DDBJ databases">
        <title>Evolutionary Origins and Diversification of the Mycorrhizal Mutualists.</title>
        <authorList>
            <consortium name="DOE Joint Genome Institute"/>
            <consortium name="Mycorrhizal Genomics Consortium"/>
            <person name="Kohler A."/>
            <person name="Kuo A."/>
            <person name="Nagy L.G."/>
            <person name="Floudas D."/>
            <person name="Copeland A."/>
            <person name="Barry K.W."/>
            <person name="Cichocki N."/>
            <person name="Veneault-Fourrey C."/>
            <person name="LaButti K."/>
            <person name="Lindquist E.A."/>
            <person name="Lipzen A."/>
            <person name="Lundell T."/>
            <person name="Morin E."/>
            <person name="Murat C."/>
            <person name="Riley R."/>
            <person name="Ohm R."/>
            <person name="Sun H."/>
            <person name="Tunlid A."/>
            <person name="Henrissat B."/>
            <person name="Grigoriev I.V."/>
            <person name="Hibbett D.S."/>
            <person name="Martin F."/>
        </authorList>
    </citation>
    <scope>NUCLEOTIDE SEQUENCE [LARGE SCALE GENOMIC DNA]</scope>
    <source>
        <strain evidence="2">ATCC 200175</strain>
    </source>
</reference>
<dbReference type="AlphaFoldDB" id="A0A0C9SZE6"/>
<dbReference type="EMBL" id="KN821773">
    <property type="protein sequence ID" value="KIJ04498.1"/>
    <property type="molecule type" value="Genomic_DNA"/>
</dbReference>
<dbReference type="Proteomes" id="UP000053647">
    <property type="component" value="Unassembled WGS sequence"/>
</dbReference>
<feature type="non-terminal residue" evidence="1">
    <location>
        <position position="1"/>
    </location>
</feature>
<organism evidence="1 2">
    <name type="scientific">Paxillus involutus ATCC 200175</name>
    <dbReference type="NCBI Taxonomy" id="664439"/>
    <lineage>
        <taxon>Eukaryota</taxon>
        <taxon>Fungi</taxon>
        <taxon>Dikarya</taxon>
        <taxon>Basidiomycota</taxon>
        <taxon>Agaricomycotina</taxon>
        <taxon>Agaricomycetes</taxon>
        <taxon>Agaricomycetidae</taxon>
        <taxon>Boletales</taxon>
        <taxon>Paxilineae</taxon>
        <taxon>Paxillaceae</taxon>
        <taxon>Paxillus</taxon>
    </lineage>
</organism>
<gene>
    <name evidence="1" type="ORF">PAXINDRAFT_30800</name>
</gene>